<gene>
    <name evidence="1" type="ORF">K461DRAFT_280989</name>
</gene>
<dbReference type="EMBL" id="ML996090">
    <property type="protein sequence ID" value="KAF2149771.1"/>
    <property type="molecule type" value="Genomic_DNA"/>
</dbReference>
<name>A0A9P4MJG3_9PEZI</name>
<evidence type="ECO:0000313" key="2">
    <source>
        <dbReference type="Proteomes" id="UP000799439"/>
    </source>
</evidence>
<evidence type="ECO:0000313" key="1">
    <source>
        <dbReference type="EMBL" id="KAF2149771.1"/>
    </source>
</evidence>
<reference evidence="1" key="1">
    <citation type="journal article" date="2020" name="Stud. Mycol.">
        <title>101 Dothideomycetes genomes: a test case for predicting lifestyles and emergence of pathogens.</title>
        <authorList>
            <person name="Haridas S."/>
            <person name="Albert R."/>
            <person name="Binder M."/>
            <person name="Bloem J."/>
            <person name="Labutti K."/>
            <person name="Salamov A."/>
            <person name="Andreopoulos B."/>
            <person name="Baker S."/>
            <person name="Barry K."/>
            <person name="Bills G."/>
            <person name="Bluhm B."/>
            <person name="Cannon C."/>
            <person name="Castanera R."/>
            <person name="Culley D."/>
            <person name="Daum C."/>
            <person name="Ezra D."/>
            <person name="Gonzalez J."/>
            <person name="Henrissat B."/>
            <person name="Kuo A."/>
            <person name="Liang C."/>
            <person name="Lipzen A."/>
            <person name="Lutzoni F."/>
            <person name="Magnuson J."/>
            <person name="Mondo S."/>
            <person name="Nolan M."/>
            <person name="Ohm R."/>
            <person name="Pangilinan J."/>
            <person name="Park H.-J."/>
            <person name="Ramirez L."/>
            <person name="Alfaro M."/>
            <person name="Sun H."/>
            <person name="Tritt A."/>
            <person name="Yoshinaga Y."/>
            <person name="Zwiers L.-H."/>
            <person name="Turgeon B."/>
            <person name="Goodwin S."/>
            <person name="Spatafora J."/>
            <person name="Crous P."/>
            <person name="Grigoriev I."/>
        </authorList>
    </citation>
    <scope>NUCLEOTIDE SEQUENCE</scope>
    <source>
        <strain evidence="1">CBS 260.36</strain>
    </source>
</reference>
<organism evidence="1 2">
    <name type="scientific">Myriangium duriaei CBS 260.36</name>
    <dbReference type="NCBI Taxonomy" id="1168546"/>
    <lineage>
        <taxon>Eukaryota</taxon>
        <taxon>Fungi</taxon>
        <taxon>Dikarya</taxon>
        <taxon>Ascomycota</taxon>
        <taxon>Pezizomycotina</taxon>
        <taxon>Dothideomycetes</taxon>
        <taxon>Dothideomycetidae</taxon>
        <taxon>Myriangiales</taxon>
        <taxon>Myriangiaceae</taxon>
        <taxon>Myriangium</taxon>
    </lineage>
</organism>
<protein>
    <submittedName>
        <fullName evidence="1">Uncharacterized protein</fullName>
    </submittedName>
</protein>
<proteinExistence type="predicted"/>
<keyword evidence="2" id="KW-1185">Reference proteome</keyword>
<comment type="caution">
    <text evidence="1">The sequence shown here is derived from an EMBL/GenBank/DDBJ whole genome shotgun (WGS) entry which is preliminary data.</text>
</comment>
<dbReference type="Proteomes" id="UP000799439">
    <property type="component" value="Unassembled WGS sequence"/>
</dbReference>
<sequence length="77" mass="8513">MGTRSLFWFYISFTTIYPHHLSCISLLSLSPGREKTSATPPVRSATTSRFAPTSFLPETWLPDMPPAESGRLEAPAV</sequence>
<dbReference type="AlphaFoldDB" id="A0A9P4MJG3"/>
<accession>A0A9P4MJG3</accession>